<dbReference type="HOGENOM" id="CLU_1088422_0_0_9"/>
<keyword evidence="2" id="KW-0449">Lipoprotein</keyword>
<evidence type="ECO:0000313" key="2">
    <source>
        <dbReference type="EMBL" id="AIC93949.1"/>
    </source>
</evidence>
<feature type="chain" id="PRO_5038979885" evidence="1">
    <location>
        <begin position="21"/>
        <end position="255"/>
    </location>
</feature>
<protein>
    <submittedName>
        <fullName evidence="2">Sporulation lipoprotein</fullName>
    </submittedName>
</protein>
<dbReference type="OrthoDB" id="2968939at2"/>
<gene>
    <name evidence="2" type="ORF">BleG1_1366</name>
</gene>
<evidence type="ECO:0000313" key="3">
    <source>
        <dbReference type="Proteomes" id="UP000027142"/>
    </source>
</evidence>
<evidence type="ECO:0000256" key="1">
    <source>
        <dbReference type="SAM" id="SignalP"/>
    </source>
</evidence>
<keyword evidence="3" id="KW-1185">Reference proteome</keyword>
<dbReference type="EMBL" id="CP003923">
    <property type="protein sequence ID" value="AIC93949.1"/>
    <property type="molecule type" value="Genomic_DNA"/>
</dbReference>
<dbReference type="Pfam" id="PF09580">
    <property type="entry name" value="Spore_YhcN_YlaJ"/>
    <property type="match status" value="1"/>
</dbReference>
<dbReference type="Proteomes" id="UP000027142">
    <property type="component" value="Chromosome"/>
</dbReference>
<dbReference type="RefSeq" id="WP_038478647.1">
    <property type="nucleotide sequence ID" value="NZ_CP003923.1"/>
</dbReference>
<feature type="signal peptide" evidence="1">
    <location>
        <begin position="1"/>
        <end position="20"/>
    </location>
</feature>
<name>A0A060M1K6_9BACI</name>
<proteinExistence type="predicted"/>
<organism evidence="2 3">
    <name type="scientific">Shouchella lehensis G1</name>
    <dbReference type="NCBI Taxonomy" id="1246626"/>
    <lineage>
        <taxon>Bacteria</taxon>
        <taxon>Bacillati</taxon>
        <taxon>Bacillota</taxon>
        <taxon>Bacilli</taxon>
        <taxon>Bacillales</taxon>
        <taxon>Bacillaceae</taxon>
        <taxon>Shouchella</taxon>
    </lineage>
</organism>
<dbReference type="KEGG" id="ble:BleG1_1366"/>
<sequence>MKKTVASFLCAAVITTGLTACNGGNQTQGNMYRGSEAQMGYDYGGNDYNANYPYYGNGVGGKEYYQNNRFSQKNDRLNNPKAYYNQNRKMAHGRGITGNDRPGMVDENGVLNRKHDTISGRGMQFKRSSMHKKTTEAHYHKEYDGKHISSLTSELKKMDGVQDPRVMVHDNDVVIAYKSKGNQHHVDRDMHKHVQRIMGEGKHVTVTTDRDAYSSMSKMDDRLRTGAAFKEVENTFQDMMKDLGRAAKRPFEKNR</sequence>
<dbReference type="PROSITE" id="PS51257">
    <property type="entry name" value="PROKAR_LIPOPROTEIN"/>
    <property type="match status" value="1"/>
</dbReference>
<dbReference type="AlphaFoldDB" id="A0A060M1K6"/>
<accession>A0A060M1K6</accession>
<dbReference type="PATRIC" id="fig|1246626.3.peg.1356"/>
<dbReference type="InterPro" id="IPR019076">
    <property type="entry name" value="Spore_lipoprot_YhcN/YlaJ-like"/>
</dbReference>
<dbReference type="STRING" id="1246626.BleG1_1366"/>
<keyword evidence="1" id="KW-0732">Signal</keyword>
<reference evidence="2 3" key="1">
    <citation type="journal article" date="2014" name="Gene">
        <title>A comparative genomic analysis of the alkalitolerant soil bacterium Bacillus lehensis G1.</title>
        <authorList>
            <person name="Noor Y.M."/>
            <person name="Samsulrizal N.H."/>
            <person name="Jema'on N.A."/>
            <person name="Low K.O."/>
            <person name="Ramli A.N."/>
            <person name="Alias N.I."/>
            <person name="Damis S.I."/>
            <person name="Fuzi S.F."/>
            <person name="Isa M.N."/>
            <person name="Murad A.M."/>
            <person name="Raih M.F."/>
            <person name="Bakar F.D."/>
            <person name="Najimudin N."/>
            <person name="Mahadi N.M."/>
            <person name="Illias R.M."/>
        </authorList>
    </citation>
    <scope>NUCLEOTIDE SEQUENCE [LARGE SCALE GENOMIC DNA]</scope>
    <source>
        <strain evidence="2 3">G1</strain>
    </source>
</reference>